<accession>A0A0D2K5H9</accession>
<sequence>MQLPDVRAAFLSVMASLASGPLGARLMLAQFAASAARPELEHLTWRTLFRTLVGYCGRYQQIEAEKAAAGAAVGGLMTAPSSADDKLMHPGEEKLLVAYLQLLA</sequence>
<dbReference type="STRING" id="145388.A0A0D2K5H9"/>
<organism evidence="1 2">
    <name type="scientific">Monoraphidium neglectum</name>
    <dbReference type="NCBI Taxonomy" id="145388"/>
    <lineage>
        <taxon>Eukaryota</taxon>
        <taxon>Viridiplantae</taxon>
        <taxon>Chlorophyta</taxon>
        <taxon>core chlorophytes</taxon>
        <taxon>Chlorophyceae</taxon>
        <taxon>CS clade</taxon>
        <taxon>Sphaeropleales</taxon>
        <taxon>Selenastraceae</taxon>
        <taxon>Monoraphidium</taxon>
    </lineage>
</organism>
<protein>
    <submittedName>
        <fullName evidence="1">Uncharacterized protein</fullName>
    </submittedName>
</protein>
<dbReference type="GeneID" id="25734300"/>
<name>A0A0D2K5H9_9CHLO</name>
<evidence type="ECO:0000313" key="1">
    <source>
        <dbReference type="EMBL" id="KIY91433.1"/>
    </source>
</evidence>
<gene>
    <name evidence="1" type="ORF">MNEG_16531</name>
</gene>
<dbReference type="KEGG" id="mng:MNEG_16531"/>
<dbReference type="EMBL" id="KK106681">
    <property type="protein sequence ID" value="KIY91433.1"/>
    <property type="molecule type" value="Genomic_DNA"/>
</dbReference>
<dbReference type="AlphaFoldDB" id="A0A0D2K5H9"/>
<proteinExistence type="predicted"/>
<reference evidence="1 2" key="1">
    <citation type="journal article" date="2013" name="BMC Genomics">
        <title>Reconstruction of the lipid metabolism for the microalga Monoraphidium neglectum from its genome sequence reveals characteristics suitable for biofuel production.</title>
        <authorList>
            <person name="Bogen C."/>
            <person name="Al-Dilaimi A."/>
            <person name="Albersmeier A."/>
            <person name="Wichmann J."/>
            <person name="Grundmann M."/>
            <person name="Rupp O."/>
            <person name="Lauersen K.J."/>
            <person name="Blifernez-Klassen O."/>
            <person name="Kalinowski J."/>
            <person name="Goesmann A."/>
            <person name="Mussgnug J.H."/>
            <person name="Kruse O."/>
        </authorList>
    </citation>
    <scope>NUCLEOTIDE SEQUENCE [LARGE SCALE GENOMIC DNA]</scope>
    <source>
        <strain evidence="1 2">SAG 48.87</strain>
    </source>
</reference>
<dbReference type="Proteomes" id="UP000054498">
    <property type="component" value="Unassembled WGS sequence"/>
</dbReference>
<keyword evidence="2" id="KW-1185">Reference proteome</keyword>
<evidence type="ECO:0000313" key="2">
    <source>
        <dbReference type="Proteomes" id="UP000054498"/>
    </source>
</evidence>
<dbReference type="RefSeq" id="XP_013890453.1">
    <property type="nucleotide sequence ID" value="XM_014034999.1"/>
</dbReference>